<dbReference type="WBParaSite" id="Gr19_v10_g17.t2">
    <property type="protein sequence ID" value="Gr19_v10_g17.t2"/>
    <property type="gene ID" value="Gr19_v10_g17"/>
</dbReference>
<feature type="region of interest" description="Disordered" evidence="1">
    <location>
        <begin position="51"/>
        <end position="71"/>
    </location>
</feature>
<organism evidence="2 3">
    <name type="scientific">Globodera rostochiensis</name>
    <name type="common">Golden nematode worm</name>
    <name type="synonym">Heterodera rostochiensis</name>
    <dbReference type="NCBI Taxonomy" id="31243"/>
    <lineage>
        <taxon>Eukaryota</taxon>
        <taxon>Metazoa</taxon>
        <taxon>Ecdysozoa</taxon>
        <taxon>Nematoda</taxon>
        <taxon>Chromadorea</taxon>
        <taxon>Rhabditida</taxon>
        <taxon>Tylenchina</taxon>
        <taxon>Tylenchomorpha</taxon>
        <taxon>Tylenchoidea</taxon>
        <taxon>Heteroderidae</taxon>
        <taxon>Heteroderinae</taxon>
        <taxon>Globodera</taxon>
    </lineage>
</organism>
<evidence type="ECO:0000313" key="2">
    <source>
        <dbReference type="Proteomes" id="UP000887572"/>
    </source>
</evidence>
<evidence type="ECO:0000256" key="1">
    <source>
        <dbReference type="SAM" id="MobiDB-lite"/>
    </source>
</evidence>
<accession>A0A914HFW3</accession>
<evidence type="ECO:0000313" key="3">
    <source>
        <dbReference type="WBParaSite" id="Gr19_v10_g17.t2"/>
    </source>
</evidence>
<dbReference type="AlphaFoldDB" id="A0A914HFW3"/>
<sequence length="71" mass="8260">MVDSSCPDHPPNSDTIIPFFWHILNSNHHDGKQHNVIYRDQEKLKLIKRQEKTGQQQAPLEGNCRPLSQRS</sequence>
<name>A0A914HFW3_GLORO</name>
<dbReference type="Proteomes" id="UP000887572">
    <property type="component" value="Unplaced"/>
</dbReference>
<protein>
    <submittedName>
        <fullName evidence="3">Uncharacterized protein</fullName>
    </submittedName>
</protein>
<proteinExistence type="predicted"/>
<reference evidence="3" key="1">
    <citation type="submission" date="2022-11" db="UniProtKB">
        <authorList>
            <consortium name="WormBaseParasite"/>
        </authorList>
    </citation>
    <scope>IDENTIFICATION</scope>
</reference>
<keyword evidence="2" id="KW-1185">Reference proteome</keyword>